<feature type="transmembrane region" description="Helical" evidence="5">
    <location>
        <begin position="39"/>
        <end position="57"/>
    </location>
</feature>
<evidence type="ECO:0000256" key="3">
    <source>
        <dbReference type="ARBA" id="ARBA00022989"/>
    </source>
</evidence>
<proteinExistence type="predicted"/>
<dbReference type="Proteomes" id="UP001143304">
    <property type="component" value="Unassembled WGS sequence"/>
</dbReference>
<evidence type="ECO:0000313" key="7">
    <source>
        <dbReference type="EMBL" id="MCX2976606.1"/>
    </source>
</evidence>
<feature type="transmembrane region" description="Helical" evidence="5">
    <location>
        <begin position="69"/>
        <end position="87"/>
    </location>
</feature>
<sequence length="186" mass="20134">MAMLVLGVLLFACVHFVPSLTQGFKSTAIEKIGEDGYKGIFSLVLLSSFALMIFGWRSTVPTHLYIPPAALHQPALFVLALAFWLMAVSQRASRLRLIVRHPQLAGVALWGASHLLLNGDSRAVVLFGGLASWALCEMCAINRREGGWIKNETPTWASEGVSLLIAAITIAVVVYIHPWLSGVPVG</sequence>
<evidence type="ECO:0000256" key="4">
    <source>
        <dbReference type="ARBA" id="ARBA00023136"/>
    </source>
</evidence>
<keyword evidence="8" id="KW-1185">Reference proteome</keyword>
<accession>A0ABT3T466</accession>
<evidence type="ECO:0000256" key="1">
    <source>
        <dbReference type="ARBA" id="ARBA00004141"/>
    </source>
</evidence>
<dbReference type="InterPro" id="IPR009915">
    <property type="entry name" value="NnrU_dom"/>
</dbReference>
<evidence type="ECO:0000259" key="6">
    <source>
        <dbReference type="Pfam" id="PF07298"/>
    </source>
</evidence>
<feature type="transmembrane region" description="Helical" evidence="5">
    <location>
        <begin position="161"/>
        <end position="180"/>
    </location>
</feature>
<reference evidence="7" key="1">
    <citation type="submission" date="2019-02" db="EMBL/GenBank/DDBJ databases">
        <authorList>
            <person name="Li S.-H."/>
        </authorList>
    </citation>
    <scope>NUCLEOTIDE SEQUENCE</scope>
    <source>
        <strain evidence="7">IMCC11814</strain>
    </source>
</reference>
<evidence type="ECO:0000313" key="8">
    <source>
        <dbReference type="Proteomes" id="UP001143304"/>
    </source>
</evidence>
<evidence type="ECO:0000256" key="2">
    <source>
        <dbReference type="ARBA" id="ARBA00022692"/>
    </source>
</evidence>
<keyword evidence="3 5" id="KW-1133">Transmembrane helix</keyword>
<comment type="subcellular location">
    <subcellularLocation>
        <location evidence="1">Membrane</location>
        <topology evidence="1">Multi-pass membrane protein</topology>
    </subcellularLocation>
</comment>
<organism evidence="7 8">
    <name type="scientific">Candidatus Marimicrobium litorale</name>
    <dbReference type="NCBI Taxonomy" id="2518991"/>
    <lineage>
        <taxon>Bacteria</taxon>
        <taxon>Pseudomonadati</taxon>
        <taxon>Pseudomonadota</taxon>
        <taxon>Gammaproteobacteria</taxon>
        <taxon>Cellvibrionales</taxon>
        <taxon>Halieaceae</taxon>
        <taxon>Marimicrobium</taxon>
    </lineage>
</organism>
<evidence type="ECO:0000256" key="5">
    <source>
        <dbReference type="SAM" id="Phobius"/>
    </source>
</evidence>
<dbReference type="Pfam" id="PF07298">
    <property type="entry name" value="NnrU"/>
    <property type="match status" value="1"/>
</dbReference>
<comment type="caution">
    <text evidence="7">The sequence shown here is derived from an EMBL/GenBank/DDBJ whole genome shotgun (WGS) entry which is preliminary data.</text>
</comment>
<feature type="domain" description="NnrU" evidence="6">
    <location>
        <begin position="3"/>
        <end position="184"/>
    </location>
</feature>
<keyword evidence="2 5" id="KW-0812">Transmembrane</keyword>
<keyword evidence="4 5" id="KW-0472">Membrane</keyword>
<protein>
    <submittedName>
        <fullName evidence="7">NnrU protein</fullName>
    </submittedName>
</protein>
<gene>
    <name evidence="7" type="ORF">EYC82_04495</name>
</gene>
<dbReference type="EMBL" id="SHNO01000001">
    <property type="protein sequence ID" value="MCX2976606.1"/>
    <property type="molecule type" value="Genomic_DNA"/>
</dbReference>
<name>A0ABT3T466_9GAMM</name>
<dbReference type="RefSeq" id="WP_279248348.1">
    <property type="nucleotide sequence ID" value="NZ_SHNO01000001.1"/>
</dbReference>